<feature type="compositionally biased region" description="Polar residues" evidence="5">
    <location>
        <begin position="630"/>
        <end position="650"/>
    </location>
</feature>
<sequence length="906" mass="93584">MVAPPPPLLSPTSESQIPISQLATTAAAQQRQPPARRALQSPTLPTPARGQLWRLTENAIRARLYDNVCRRYLRQLPPSPPPTPVNASPSYSSTSSSPSSSSYYYSYRAPNPHLRAAAVVMNGHGHTPSSAHLAAPPPPASAAGPAAPPAVPSHQRAAAVAQAQAQAQQQQHHQRPAPNHRRSGEFRNNGTNGAVGPASNGNGAVPVPMSAHGGSGRVGGVPQSGRPGMPMPGGFEGARSPPNSKSTAHVPCKFFRQGQCQAGRSCPFLHSTDPFTEIAPCKYFQKGNCKFGQKCALAHILPDGRRVNRPGYGGAGGNGNLGLGGRVNPAPHHADATHTNSLLTMNMHPNQPFSHQMQFHEDIRANSQGQSPSGHQRNTYDTIPTIDTTFSSHPGSAYGSPPAESAGRLAISPNQKGLSVMDAPLPASFDSQGMSHIAKFGPMGASVPSHFGMEPHSPPTFISRQAFGGGQDSSTLRNLHTSAFGEEPNSSNGRPGFGSSTLMGSSPPSNQDEAMGGRRILHSERLSSRPRTGLSASLGANRPTMGAFDKGPTDDFDDNLGDFALEEDLVPNSLQELLTPQEKNRRFSRAGEEDPVGSLNNNRLSLSGLGSNPASIPGENAAARAIPNPMQRSRSGTNNHVGSPAASSPSRFGALFSRTHTSNPSTELGTTNAFGHVGSPLRTSNLSATVGSPSVRSSAIAVGSPAGRASSSEQSPFVNSPPRLSHSFGGGSVAAGSLGMLSQQLRRTNLGGGSASGRTSSAETVEGLGSSKVSRAVAAAPDAGASTSTVGQGMQTSPGNAARSSLDRTMSANSMGRGERIEEEQGLFTMEEEEGEKDGEPADGAAAAAAAAERATPIGNGRVPPNSNKRYSGSGWFSFGKASPNLPPVGGGRGAATPAARQGQGV</sequence>
<evidence type="ECO:0000256" key="3">
    <source>
        <dbReference type="ARBA" id="ARBA00022833"/>
    </source>
</evidence>
<feature type="compositionally biased region" description="Low complexity" evidence="5">
    <location>
        <begin position="85"/>
        <end position="103"/>
    </location>
</feature>
<dbReference type="SMART" id="SM00356">
    <property type="entry name" value="ZnF_C3H1"/>
    <property type="match status" value="2"/>
</dbReference>
<feature type="zinc finger region" description="C3H1-type" evidence="4">
    <location>
        <begin position="275"/>
        <end position="302"/>
    </location>
</feature>
<keyword evidence="2 4" id="KW-0863">Zinc-finger</keyword>
<dbReference type="EMBL" id="MU001680">
    <property type="protein sequence ID" value="KAF2457398.1"/>
    <property type="molecule type" value="Genomic_DNA"/>
</dbReference>
<feature type="compositionally biased region" description="Acidic residues" evidence="5">
    <location>
        <begin position="821"/>
        <end position="837"/>
    </location>
</feature>
<evidence type="ECO:0000313" key="7">
    <source>
        <dbReference type="EMBL" id="KAF2457398.1"/>
    </source>
</evidence>
<feature type="zinc finger region" description="C3H1-type" evidence="4">
    <location>
        <begin position="246"/>
        <end position="273"/>
    </location>
</feature>
<organism evidence="7 8">
    <name type="scientific">Lineolata rhizophorae</name>
    <dbReference type="NCBI Taxonomy" id="578093"/>
    <lineage>
        <taxon>Eukaryota</taxon>
        <taxon>Fungi</taxon>
        <taxon>Dikarya</taxon>
        <taxon>Ascomycota</taxon>
        <taxon>Pezizomycotina</taxon>
        <taxon>Dothideomycetes</taxon>
        <taxon>Dothideomycetes incertae sedis</taxon>
        <taxon>Lineolatales</taxon>
        <taxon>Lineolataceae</taxon>
        <taxon>Lineolata</taxon>
    </lineage>
</organism>
<dbReference type="AlphaFoldDB" id="A0A6A6P0P6"/>
<dbReference type="PROSITE" id="PS50103">
    <property type="entry name" value="ZF_C3H1"/>
    <property type="match status" value="2"/>
</dbReference>
<evidence type="ECO:0000256" key="5">
    <source>
        <dbReference type="SAM" id="MobiDB-lite"/>
    </source>
</evidence>
<dbReference type="Pfam" id="PF00642">
    <property type="entry name" value="zf-CCCH"/>
    <property type="match status" value="1"/>
</dbReference>
<dbReference type="InterPro" id="IPR000571">
    <property type="entry name" value="Znf_CCCH"/>
</dbReference>
<evidence type="ECO:0000256" key="4">
    <source>
        <dbReference type="PROSITE-ProRule" id="PRU00723"/>
    </source>
</evidence>
<dbReference type="OrthoDB" id="411372at2759"/>
<dbReference type="GO" id="GO:0008270">
    <property type="term" value="F:zinc ion binding"/>
    <property type="evidence" value="ECO:0007669"/>
    <property type="project" value="UniProtKB-KW"/>
</dbReference>
<feature type="compositionally biased region" description="Basic and acidic residues" evidence="5">
    <location>
        <begin position="582"/>
        <end position="592"/>
    </location>
</feature>
<feature type="region of interest" description="Disordered" evidence="5">
    <location>
        <begin position="123"/>
        <end position="245"/>
    </location>
</feature>
<feature type="domain" description="C3H1-type" evidence="6">
    <location>
        <begin position="246"/>
        <end position="273"/>
    </location>
</feature>
<accession>A0A6A6P0P6</accession>
<name>A0A6A6P0P6_9PEZI</name>
<feature type="compositionally biased region" description="Basic residues" evidence="5">
    <location>
        <begin position="172"/>
        <end position="181"/>
    </location>
</feature>
<evidence type="ECO:0000256" key="1">
    <source>
        <dbReference type="ARBA" id="ARBA00022723"/>
    </source>
</evidence>
<dbReference type="Gene3D" id="4.10.1000.10">
    <property type="entry name" value="Zinc finger, CCCH-type"/>
    <property type="match status" value="1"/>
</dbReference>
<dbReference type="SUPFAM" id="SSF90229">
    <property type="entry name" value="CCCH zinc finger"/>
    <property type="match status" value="1"/>
</dbReference>
<feature type="compositionally biased region" description="Polar residues" evidence="5">
    <location>
        <begin position="785"/>
        <end position="814"/>
    </location>
</feature>
<proteinExistence type="predicted"/>
<feature type="compositionally biased region" description="Low complexity" evidence="5">
    <location>
        <begin position="21"/>
        <end position="40"/>
    </location>
</feature>
<evidence type="ECO:0000313" key="8">
    <source>
        <dbReference type="Proteomes" id="UP000799766"/>
    </source>
</evidence>
<feature type="region of interest" description="Disordered" evidence="5">
    <location>
        <begin position="1"/>
        <end position="50"/>
    </location>
</feature>
<feature type="compositionally biased region" description="Polar residues" evidence="5">
    <location>
        <begin position="709"/>
        <end position="718"/>
    </location>
</feature>
<feature type="compositionally biased region" description="Low complexity" evidence="5">
    <location>
        <begin position="842"/>
        <end position="855"/>
    </location>
</feature>
<reference evidence="7" key="1">
    <citation type="journal article" date="2020" name="Stud. Mycol.">
        <title>101 Dothideomycetes genomes: a test case for predicting lifestyles and emergence of pathogens.</title>
        <authorList>
            <person name="Haridas S."/>
            <person name="Albert R."/>
            <person name="Binder M."/>
            <person name="Bloem J."/>
            <person name="Labutti K."/>
            <person name="Salamov A."/>
            <person name="Andreopoulos B."/>
            <person name="Baker S."/>
            <person name="Barry K."/>
            <person name="Bills G."/>
            <person name="Bluhm B."/>
            <person name="Cannon C."/>
            <person name="Castanera R."/>
            <person name="Culley D."/>
            <person name="Daum C."/>
            <person name="Ezra D."/>
            <person name="Gonzalez J."/>
            <person name="Henrissat B."/>
            <person name="Kuo A."/>
            <person name="Liang C."/>
            <person name="Lipzen A."/>
            <person name="Lutzoni F."/>
            <person name="Magnuson J."/>
            <person name="Mondo S."/>
            <person name="Nolan M."/>
            <person name="Ohm R."/>
            <person name="Pangilinan J."/>
            <person name="Park H.-J."/>
            <person name="Ramirez L."/>
            <person name="Alfaro M."/>
            <person name="Sun H."/>
            <person name="Tritt A."/>
            <person name="Yoshinaga Y."/>
            <person name="Zwiers L.-H."/>
            <person name="Turgeon B."/>
            <person name="Goodwin S."/>
            <person name="Spatafora J."/>
            <person name="Crous P."/>
            <person name="Grigoriev I."/>
        </authorList>
    </citation>
    <scope>NUCLEOTIDE SEQUENCE</scope>
    <source>
        <strain evidence="7">ATCC 16933</strain>
    </source>
</reference>
<gene>
    <name evidence="7" type="ORF">BDY21DRAFT_371610</name>
</gene>
<feature type="domain" description="C3H1-type" evidence="6">
    <location>
        <begin position="275"/>
        <end position="302"/>
    </location>
</feature>
<dbReference type="Pfam" id="PF18044">
    <property type="entry name" value="zf-CCCH_4"/>
    <property type="match status" value="1"/>
</dbReference>
<feature type="region of interest" description="Disordered" evidence="5">
    <location>
        <begin position="882"/>
        <end position="906"/>
    </location>
</feature>
<keyword evidence="3 4" id="KW-0862">Zinc</keyword>
<feature type="region of interest" description="Disordered" evidence="5">
    <location>
        <begin position="482"/>
        <end position="652"/>
    </location>
</feature>
<dbReference type="InterPro" id="IPR036855">
    <property type="entry name" value="Znf_CCCH_sf"/>
</dbReference>
<dbReference type="Proteomes" id="UP000799766">
    <property type="component" value="Unassembled WGS sequence"/>
</dbReference>
<feature type="compositionally biased region" description="Pro residues" evidence="5">
    <location>
        <begin position="135"/>
        <end position="151"/>
    </location>
</feature>
<feature type="compositionally biased region" description="Low complexity" evidence="5">
    <location>
        <begin position="895"/>
        <end position="906"/>
    </location>
</feature>
<feature type="compositionally biased region" description="Low complexity" evidence="5">
    <location>
        <begin position="152"/>
        <end position="171"/>
    </location>
</feature>
<feature type="region of interest" description="Disordered" evidence="5">
    <location>
        <begin position="701"/>
        <end position="731"/>
    </location>
</feature>
<feature type="region of interest" description="Disordered" evidence="5">
    <location>
        <begin position="75"/>
        <end position="103"/>
    </location>
</feature>
<evidence type="ECO:0000259" key="6">
    <source>
        <dbReference type="PROSITE" id="PS50103"/>
    </source>
</evidence>
<feature type="region of interest" description="Disordered" evidence="5">
    <location>
        <begin position="748"/>
        <end position="869"/>
    </location>
</feature>
<feature type="compositionally biased region" description="Acidic residues" evidence="5">
    <location>
        <begin position="554"/>
        <end position="569"/>
    </location>
</feature>
<dbReference type="InterPro" id="IPR041367">
    <property type="entry name" value="Znf-CCCH_4"/>
</dbReference>
<evidence type="ECO:0000256" key="2">
    <source>
        <dbReference type="ARBA" id="ARBA00022771"/>
    </source>
</evidence>
<keyword evidence="1 4" id="KW-0479">Metal-binding</keyword>
<feature type="compositionally biased region" description="Polar residues" evidence="5">
    <location>
        <begin position="488"/>
        <end position="512"/>
    </location>
</feature>
<keyword evidence="8" id="KW-1185">Reference proteome</keyword>
<feature type="compositionally biased region" description="Low complexity" evidence="5">
    <location>
        <begin position="597"/>
        <end position="612"/>
    </location>
</feature>
<protein>
    <recommendedName>
        <fullName evidence="6">C3H1-type domain-containing protein</fullName>
    </recommendedName>
</protein>